<keyword evidence="1" id="KW-1133">Transmembrane helix</keyword>
<feature type="transmembrane region" description="Helical" evidence="1">
    <location>
        <begin position="48"/>
        <end position="67"/>
    </location>
</feature>
<gene>
    <name evidence="2" type="ORF">QUF89_07215</name>
</gene>
<sequence length="68" mass="7636">MLFILFIFGIVLVVWGIYRMRTDDGLFGKNRKNKNIFNLLLMGEASGLGQFLSGILCIIIGIVVFIVN</sequence>
<reference evidence="2" key="1">
    <citation type="submission" date="2023-06" db="EMBL/GenBank/DDBJ databases">
        <title>Comparative genomics of Bacillaceae isolates and their secondary metabolite potential.</title>
        <authorList>
            <person name="Song L."/>
            <person name="Nielsen L.J."/>
            <person name="Mohite O."/>
            <person name="Xu X."/>
            <person name="Weber T."/>
            <person name="Kovacs A.T."/>
        </authorList>
    </citation>
    <scope>NUCLEOTIDE SEQUENCE</scope>
    <source>
        <strain evidence="2">D8_B_37</strain>
    </source>
</reference>
<proteinExistence type="predicted"/>
<keyword evidence="1" id="KW-0812">Transmembrane</keyword>
<dbReference type="EMBL" id="JAUCEY010000008">
    <property type="protein sequence ID" value="MDM5451988.1"/>
    <property type="molecule type" value="Genomic_DNA"/>
</dbReference>
<evidence type="ECO:0000256" key="1">
    <source>
        <dbReference type="SAM" id="Phobius"/>
    </source>
</evidence>
<keyword evidence="1" id="KW-0472">Membrane</keyword>
<organism evidence="2 3">
    <name type="scientific">Peribacillus simplex</name>
    <dbReference type="NCBI Taxonomy" id="1478"/>
    <lineage>
        <taxon>Bacteria</taxon>
        <taxon>Bacillati</taxon>
        <taxon>Bacillota</taxon>
        <taxon>Bacilli</taxon>
        <taxon>Bacillales</taxon>
        <taxon>Bacillaceae</taxon>
        <taxon>Peribacillus</taxon>
    </lineage>
</organism>
<dbReference type="AlphaFoldDB" id="A0AAW7IAL9"/>
<evidence type="ECO:0000313" key="2">
    <source>
        <dbReference type="EMBL" id="MDM5451988.1"/>
    </source>
</evidence>
<comment type="caution">
    <text evidence="2">The sequence shown here is derived from an EMBL/GenBank/DDBJ whole genome shotgun (WGS) entry which is preliminary data.</text>
</comment>
<dbReference type="Proteomes" id="UP001234602">
    <property type="component" value="Unassembled WGS sequence"/>
</dbReference>
<accession>A0AAW7IAL9</accession>
<evidence type="ECO:0000313" key="3">
    <source>
        <dbReference type="Proteomes" id="UP001234602"/>
    </source>
</evidence>
<dbReference type="RefSeq" id="WP_061464976.1">
    <property type="nucleotide sequence ID" value="NZ_CP011008.1"/>
</dbReference>
<dbReference type="KEGG" id="bsj:UP17_20905"/>
<name>A0AAW7IAL9_9BACI</name>
<protein>
    <submittedName>
        <fullName evidence="2">Uncharacterized protein</fullName>
    </submittedName>
</protein>